<dbReference type="AlphaFoldDB" id="A0AAW1WRL6"/>
<feature type="region of interest" description="Disordered" evidence="1">
    <location>
        <begin position="1"/>
        <end position="112"/>
    </location>
</feature>
<dbReference type="Gene3D" id="1.10.20.70">
    <property type="entry name" value="Transcription termination and cleavage factor, C-terminal domain"/>
    <property type="match status" value="1"/>
</dbReference>
<keyword evidence="5" id="KW-1185">Reference proteome</keyword>
<dbReference type="PANTHER" id="PTHR47866">
    <property type="entry name" value="HYDROXYPROLINE-RICH GLYCOPROTEIN FAMILY PROTEIN"/>
    <property type="match status" value="1"/>
</dbReference>
<evidence type="ECO:0000259" key="2">
    <source>
        <dbReference type="Pfam" id="PF05419"/>
    </source>
</evidence>
<dbReference type="InterPro" id="IPR026896">
    <property type="entry name" value="CSTF_C"/>
</dbReference>
<sequence length="333" mass="36253">MGPNSGFQHAGPQHPSQSIYHSGTKPPTSVGPSYPLGQPPLLSHPPPQSMYQGGGMHLGAEYSNQVGTSMQADRGSWMSGPPESSSVPQLSGPPSLVPGQMPGSQLARGTALTPEEEKALLQQVMILTPEQINLLPPEQKKTVANSYSSINAPIKTHEILNFQKGSGTALSFNFRFPARDFKTLSPPPISTFSTFPTSSLSSHQHHHHSLVISSTKLFSISPTTSFSTPSSSSSSSSSKSNTFDLLQQQFSAQNFREADEETRRLLIVLAGEAAQTRGYVFFSEVQFIPEADLKAIDDLWRQHHNRFGYSVQKRIFFDKVSEDFTNFSSKSGG</sequence>
<dbReference type="Gene3D" id="1.25.40.620">
    <property type="match status" value="1"/>
</dbReference>
<feature type="domain" description="Transcription termination and cleavage factor C-terminal" evidence="3">
    <location>
        <begin position="116"/>
        <end position="143"/>
    </location>
</feature>
<accession>A0AAW1WRL6</accession>
<dbReference type="InterPro" id="IPR037215">
    <property type="entry name" value="GUN4-like_sf"/>
</dbReference>
<evidence type="ECO:0000256" key="1">
    <source>
        <dbReference type="SAM" id="MobiDB-lite"/>
    </source>
</evidence>
<feature type="compositionally biased region" description="Polar residues" evidence="1">
    <location>
        <begin position="14"/>
        <end position="31"/>
    </location>
</feature>
<evidence type="ECO:0000259" key="3">
    <source>
        <dbReference type="Pfam" id="PF14304"/>
    </source>
</evidence>
<dbReference type="PANTHER" id="PTHR47866:SF2">
    <property type="entry name" value="HYDROXYPROLINE-RICH GLYCOPROTEIN FAMILY PROTEIN"/>
    <property type="match status" value="1"/>
</dbReference>
<protein>
    <submittedName>
        <fullName evidence="4">Uncharacterized protein</fullName>
    </submittedName>
</protein>
<feature type="compositionally biased region" description="Polar residues" evidence="1">
    <location>
        <begin position="62"/>
        <end position="71"/>
    </location>
</feature>
<proteinExistence type="predicted"/>
<gene>
    <name evidence="4" type="ORF">M0R45_023531</name>
</gene>
<comment type="caution">
    <text evidence="4">The sequence shown here is derived from an EMBL/GenBank/DDBJ whole genome shotgun (WGS) entry which is preliminary data.</text>
</comment>
<dbReference type="SUPFAM" id="SSF140869">
    <property type="entry name" value="GUN4-like"/>
    <property type="match status" value="1"/>
</dbReference>
<feature type="domain" description="GUN4-like" evidence="2">
    <location>
        <begin position="237"/>
        <end position="330"/>
    </location>
</feature>
<dbReference type="EMBL" id="JBEDUW010000005">
    <property type="protein sequence ID" value="KAK9926293.1"/>
    <property type="molecule type" value="Genomic_DNA"/>
</dbReference>
<name>A0AAW1WRL6_RUBAR</name>
<evidence type="ECO:0000313" key="5">
    <source>
        <dbReference type="Proteomes" id="UP001457282"/>
    </source>
</evidence>
<dbReference type="InterPro" id="IPR038192">
    <property type="entry name" value="CSTF_C_sf"/>
</dbReference>
<dbReference type="Proteomes" id="UP001457282">
    <property type="component" value="Unassembled WGS sequence"/>
</dbReference>
<dbReference type="Pfam" id="PF14304">
    <property type="entry name" value="CSTF_C"/>
    <property type="match status" value="1"/>
</dbReference>
<dbReference type="Pfam" id="PF05419">
    <property type="entry name" value="GUN4"/>
    <property type="match status" value="1"/>
</dbReference>
<dbReference type="InterPro" id="IPR008629">
    <property type="entry name" value="GUN4-like"/>
</dbReference>
<organism evidence="4 5">
    <name type="scientific">Rubus argutus</name>
    <name type="common">Southern blackberry</name>
    <dbReference type="NCBI Taxonomy" id="59490"/>
    <lineage>
        <taxon>Eukaryota</taxon>
        <taxon>Viridiplantae</taxon>
        <taxon>Streptophyta</taxon>
        <taxon>Embryophyta</taxon>
        <taxon>Tracheophyta</taxon>
        <taxon>Spermatophyta</taxon>
        <taxon>Magnoliopsida</taxon>
        <taxon>eudicotyledons</taxon>
        <taxon>Gunneridae</taxon>
        <taxon>Pentapetalae</taxon>
        <taxon>rosids</taxon>
        <taxon>fabids</taxon>
        <taxon>Rosales</taxon>
        <taxon>Rosaceae</taxon>
        <taxon>Rosoideae</taxon>
        <taxon>Rosoideae incertae sedis</taxon>
        <taxon>Rubus</taxon>
    </lineage>
</organism>
<evidence type="ECO:0000313" key="4">
    <source>
        <dbReference type="EMBL" id="KAK9926293.1"/>
    </source>
</evidence>
<dbReference type="GO" id="GO:0031124">
    <property type="term" value="P:mRNA 3'-end processing"/>
    <property type="evidence" value="ECO:0007669"/>
    <property type="project" value="InterPro"/>
</dbReference>
<reference evidence="4 5" key="1">
    <citation type="journal article" date="2023" name="G3 (Bethesda)">
        <title>A chromosome-length genome assembly and annotation of blackberry (Rubus argutus, cv. 'Hillquist').</title>
        <authorList>
            <person name="Bruna T."/>
            <person name="Aryal R."/>
            <person name="Dudchenko O."/>
            <person name="Sargent D.J."/>
            <person name="Mead D."/>
            <person name="Buti M."/>
            <person name="Cavallini A."/>
            <person name="Hytonen T."/>
            <person name="Andres J."/>
            <person name="Pham M."/>
            <person name="Weisz D."/>
            <person name="Mascagni F."/>
            <person name="Usai G."/>
            <person name="Natali L."/>
            <person name="Bassil N."/>
            <person name="Fernandez G.E."/>
            <person name="Lomsadze A."/>
            <person name="Armour M."/>
            <person name="Olukolu B."/>
            <person name="Poorten T."/>
            <person name="Britton C."/>
            <person name="Davik J."/>
            <person name="Ashrafi H."/>
            <person name="Aiden E.L."/>
            <person name="Borodovsky M."/>
            <person name="Worthington M."/>
        </authorList>
    </citation>
    <scope>NUCLEOTIDE SEQUENCE [LARGE SCALE GENOMIC DNA]</scope>
    <source>
        <strain evidence="4">PI 553951</strain>
    </source>
</reference>